<dbReference type="Proteomes" id="UP001241988">
    <property type="component" value="Unassembled WGS sequence"/>
</dbReference>
<evidence type="ECO:0000313" key="2">
    <source>
        <dbReference type="Proteomes" id="UP001241988"/>
    </source>
</evidence>
<gene>
    <name evidence="1" type="ORF">QOZ98_000075</name>
</gene>
<organism evidence="1 2">
    <name type="scientific">Planomicrobium stackebrandtii</name>
    <dbReference type="NCBI Taxonomy" id="253160"/>
    <lineage>
        <taxon>Bacteria</taxon>
        <taxon>Bacillati</taxon>
        <taxon>Bacillota</taxon>
        <taxon>Bacilli</taxon>
        <taxon>Bacillales</taxon>
        <taxon>Caryophanaceae</taxon>
        <taxon>Planomicrobium</taxon>
    </lineage>
</organism>
<keyword evidence="2" id="KW-1185">Reference proteome</keyword>
<evidence type="ECO:0008006" key="3">
    <source>
        <dbReference type="Google" id="ProtNLM"/>
    </source>
</evidence>
<proteinExistence type="predicted"/>
<comment type="caution">
    <text evidence="1">The sequence shown here is derived from an EMBL/GenBank/DDBJ whole genome shotgun (WGS) entry which is preliminary data.</text>
</comment>
<dbReference type="RefSeq" id="WP_308785575.1">
    <property type="nucleotide sequence ID" value="NZ_JAUSWB010000001.1"/>
</dbReference>
<evidence type="ECO:0000313" key="1">
    <source>
        <dbReference type="EMBL" id="MDQ0427250.1"/>
    </source>
</evidence>
<accession>A0ABU0GPG8</accession>
<dbReference type="EMBL" id="JAUSWB010000001">
    <property type="protein sequence ID" value="MDQ0427250.1"/>
    <property type="molecule type" value="Genomic_DNA"/>
</dbReference>
<name>A0ABU0GPG8_9BACL</name>
<reference evidence="1 2" key="1">
    <citation type="submission" date="2023-07" db="EMBL/GenBank/DDBJ databases">
        <title>Genomic Encyclopedia of Type Strains, Phase IV (KMG-IV): sequencing the most valuable type-strain genomes for metagenomic binning, comparative biology and taxonomic classification.</title>
        <authorList>
            <person name="Goeker M."/>
        </authorList>
    </citation>
    <scope>NUCLEOTIDE SEQUENCE [LARGE SCALE GENOMIC DNA]</scope>
    <source>
        <strain evidence="1 2">DSM 16419</strain>
    </source>
</reference>
<sequence length="59" mass="6755">MNRTKLEAALAHASVRDPIFLGEGAWHCAWKVQKAGGDFVLRIPKETLMGNRWRLTRLH</sequence>
<protein>
    <recommendedName>
        <fullName evidence="3">Aminoglycoside phosphotransferase</fullName>
    </recommendedName>
</protein>